<feature type="compositionally biased region" description="Low complexity" evidence="4">
    <location>
        <begin position="895"/>
        <end position="904"/>
    </location>
</feature>
<dbReference type="VEuPathDB" id="AmoebaDB:FDP41_002572"/>
<evidence type="ECO:0000256" key="1">
    <source>
        <dbReference type="ARBA" id="ARBA00010240"/>
    </source>
</evidence>
<evidence type="ECO:0000256" key="3">
    <source>
        <dbReference type="PROSITE-ProRule" id="PRU01161"/>
    </source>
</evidence>
<evidence type="ECO:0000256" key="2">
    <source>
        <dbReference type="ARBA" id="ARBA00023098"/>
    </source>
</evidence>
<evidence type="ECO:0000313" key="7">
    <source>
        <dbReference type="Proteomes" id="UP000444721"/>
    </source>
</evidence>
<feature type="compositionally biased region" description="Polar residues" evidence="4">
    <location>
        <begin position="754"/>
        <end position="764"/>
    </location>
</feature>
<dbReference type="VEuPathDB" id="AmoebaDB:NfTy_040710"/>
<dbReference type="Proteomes" id="UP000444721">
    <property type="component" value="Unassembled WGS sequence"/>
</dbReference>
<proteinExistence type="inferred from homology"/>
<keyword evidence="7" id="KW-1185">Reference proteome</keyword>
<feature type="active site" description="Nucleophile" evidence="3">
    <location>
        <position position="202"/>
    </location>
</feature>
<protein>
    <recommendedName>
        <fullName evidence="5">PNPLA domain-containing protein</fullName>
    </recommendedName>
</protein>
<evidence type="ECO:0000259" key="5">
    <source>
        <dbReference type="PROSITE" id="PS51635"/>
    </source>
</evidence>
<feature type="short sequence motif" description="DGA/G" evidence="3">
    <location>
        <begin position="354"/>
        <end position="356"/>
    </location>
</feature>
<feature type="region of interest" description="Disordered" evidence="4">
    <location>
        <begin position="743"/>
        <end position="764"/>
    </location>
</feature>
<feature type="domain" description="PNPLA" evidence="5">
    <location>
        <begin position="146"/>
        <end position="367"/>
    </location>
</feature>
<dbReference type="PANTHER" id="PTHR32176:SF92">
    <property type="entry name" value="XYLOSE ISOMERASE"/>
    <property type="match status" value="1"/>
</dbReference>
<reference evidence="6 7" key="1">
    <citation type="journal article" date="2019" name="Sci. Rep.">
        <title>Nanopore sequencing improves the draft genome of the human pathogenic amoeba Naegleria fowleri.</title>
        <authorList>
            <person name="Liechti N."/>
            <person name="Schurch N."/>
            <person name="Bruggmann R."/>
            <person name="Wittwer M."/>
        </authorList>
    </citation>
    <scope>NUCLEOTIDE SEQUENCE [LARGE SCALE GENOMIC DNA]</scope>
    <source>
        <strain evidence="6 7">ATCC 30894</strain>
    </source>
</reference>
<dbReference type="GO" id="GO:0016042">
    <property type="term" value="P:lipid catabolic process"/>
    <property type="evidence" value="ECO:0007669"/>
    <property type="project" value="UniProtKB-UniRule"/>
</dbReference>
<feature type="short sequence motif" description="GXGXXG" evidence="3">
    <location>
        <begin position="150"/>
        <end position="155"/>
    </location>
</feature>
<accession>A0A6A5BVW1</accession>
<dbReference type="PANTHER" id="PTHR32176">
    <property type="entry name" value="XYLOSE ISOMERASE"/>
    <property type="match status" value="1"/>
</dbReference>
<evidence type="ECO:0000256" key="4">
    <source>
        <dbReference type="SAM" id="MobiDB-lite"/>
    </source>
</evidence>
<feature type="region of interest" description="Disordered" evidence="4">
    <location>
        <begin position="1"/>
        <end position="87"/>
    </location>
</feature>
<dbReference type="OMA" id="PIALWEV"/>
<dbReference type="InterPro" id="IPR002641">
    <property type="entry name" value="PNPLA_dom"/>
</dbReference>
<dbReference type="EMBL" id="VFQX01000029">
    <property type="protein sequence ID" value="KAF0978752.1"/>
    <property type="molecule type" value="Genomic_DNA"/>
</dbReference>
<dbReference type="RefSeq" id="XP_044563465.1">
    <property type="nucleotide sequence ID" value="XM_044705781.1"/>
</dbReference>
<gene>
    <name evidence="6" type="ORF">FDP41_002572</name>
</gene>
<keyword evidence="3" id="KW-0378">Hydrolase</keyword>
<feature type="compositionally biased region" description="Low complexity" evidence="4">
    <location>
        <begin position="1"/>
        <end position="25"/>
    </location>
</feature>
<dbReference type="Pfam" id="PF01734">
    <property type="entry name" value="Patatin"/>
    <property type="match status" value="1"/>
</dbReference>
<dbReference type="SUPFAM" id="SSF52151">
    <property type="entry name" value="FabD/lysophospholipase-like"/>
    <property type="match status" value="1"/>
</dbReference>
<name>A0A6A5BVW1_NAEFO</name>
<keyword evidence="3" id="KW-0442">Lipid degradation</keyword>
<feature type="active site" description="Proton acceptor" evidence="3">
    <location>
        <position position="354"/>
    </location>
</feature>
<feature type="short sequence motif" description="GXSXG" evidence="3">
    <location>
        <begin position="200"/>
        <end position="204"/>
    </location>
</feature>
<dbReference type="GO" id="GO:0047372">
    <property type="term" value="F:monoacylglycerol lipase activity"/>
    <property type="evidence" value="ECO:0007669"/>
    <property type="project" value="TreeGrafter"/>
</dbReference>
<dbReference type="OrthoDB" id="10049552at2759"/>
<dbReference type="Gene3D" id="3.40.1090.10">
    <property type="entry name" value="Cytosolic phospholipase A2 catalytic domain"/>
    <property type="match status" value="1"/>
</dbReference>
<dbReference type="PROSITE" id="PS51635">
    <property type="entry name" value="PNPLA"/>
    <property type="match status" value="1"/>
</dbReference>
<dbReference type="AlphaFoldDB" id="A0A6A5BVW1"/>
<evidence type="ECO:0000313" key="6">
    <source>
        <dbReference type="EMBL" id="KAF0978752.1"/>
    </source>
</evidence>
<keyword evidence="2 3" id="KW-0443">Lipid metabolism</keyword>
<dbReference type="InterPro" id="IPR016035">
    <property type="entry name" value="Acyl_Trfase/lysoPLipase"/>
</dbReference>
<dbReference type="GO" id="GO:0004620">
    <property type="term" value="F:phospholipase activity"/>
    <property type="evidence" value="ECO:0007669"/>
    <property type="project" value="TreeGrafter"/>
</dbReference>
<comment type="caution">
    <text evidence="6">The sequence shown here is derived from an EMBL/GenBank/DDBJ whole genome shotgun (WGS) entry which is preliminary data.</text>
</comment>
<dbReference type="VEuPathDB" id="AmoebaDB:NF0112730"/>
<feature type="compositionally biased region" description="Basic and acidic residues" evidence="4">
    <location>
        <begin position="873"/>
        <end position="894"/>
    </location>
</feature>
<organism evidence="6 7">
    <name type="scientific">Naegleria fowleri</name>
    <name type="common">Brain eating amoeba</name>
    <dbReference type="NCBI Taxonomy" id="5763"/>
    <lineage>
        <taxon>Eukaryota</taxon>
        <taxon>Discoba</taxon>
        <taxon>Heterolobosea</taxon>
        <taxon>Tetramitia</taxon>
        <taxon>Eutetramitia</taxon>
        <taxon>Vahlkampfiidae</taxon>
        <taxon>Naegleria</taxon>
    </lineage>
</organism>
<comment type="similarity">
    <text evidence="1">Belongs to the patatin family.</text>
</comment>
<dbReference type="GeneID" id="68109790"/>
<sequence length="904" mass="102022">MNMATTTKPLPTLPSSVDPKVSSSSTTHHMEKGSSQDVISSLSFASSSPPPMVASQIVMTLKNRDDSNPTKSACSNESDDDDDTINDLNHSEFIANQSSELDIARRSFSNGFNRMIPSHPSSLDPKSSKLLTFDRNGHEAKTRFVLSIDGGGIRGIIPGSILASLEKEVIREIVKHFDQLGEKPPVHNFALTSCFDLIAGTSTGGIIALGSGISPNHSRFNFKYNASDLGDLYTNNGSIIFSKENKHNKLREFLTSSRYDPSGLESVLTQYFGTYKLSDLVIPVLVTSFDLNRQELVVFDSEKAKPQGELTQRQLPSDYYLRDIALATSAAPTFFPIRTIESITDPSDKHDYIDGAVTANNPTMLAYLKAKKLYPGDNIYVISLGCGYENIERPVLEGKLEWAKTISSLMITGASNLTESLMQQMVELSPNDKYWRIDVKLDQCHLDVTSEDFLKSLKIIGTSLRTNDDHAYKTIRDTIIDFYASKNFYTCFRLIEEVEQQLESPKLRKNGHIRIDLSDKGLTPIALWEVVHYLKNQISFESIYKLDLSGQEITIEILEQLLYLRTGEAPSKHKKKHPSLKRKEMVTIDANKPLANAPLIKRFIMRDCKISGQVLTWLIHQSDILYEYLDLVGCVKCSECDSGFLDSLCVIAEKEGVTLEGKAWWLIANHYRFFEKFEKARVAFWKGSKLGDVDCEYLESLMGYYMDVNLSLGERIEKLHDLLKKRNERMTYMMGVAIEKKQTEEGSMIEKSPSLPNLENASSGSLKRNSTVLISNHVTTSLPVEEDPLPMEFVNYEIENHHALCVDWYVRTSQSINTNDSAQPWIQKSKTRQLSLLPAANTPLIASFRNMNYASSSSLQEFQLLTKKERKEQKKLEKQLAKEKKRQEKLERKNSSSTSQQQQK</sequence>
<feature type="region of interest" description="Disordered" evidence="4">
    <location>
        <begin position="873"/>
        <end position="904"/>
    </location>
</feature>